<reference evidence="2 3" key="1">
    <citation type="submission" date="2016-12" db="EMBL/GenBank/DDBJ databases">
        <title>The genomes of Aspergillus section Nigri reveals drivers in fungal speciation.</title>
        <authorList>
            <consortium name="DOE Joint Genome Institute"/>
            <person name="Vesth T.C."/>
            <person name="Nybo J."/>
            <person name="Theobald S."/>
            <person name="Brandl J."/>
            <person name="Frisvad J.C."/>
            <person name="Nielsen K.F."/>
            <person name="Lyhne E.K."/>
            <person name="Kogle M.E."/>
            <person name="Kuo A."/>
            <person name="Riley R."/>
            <person name="Clum A."/>
            <person name="Nolan M."/>
            <person name="Lipzen A."/>
            <person name="Salamov A."/>
            <person name="Henrissat B."/>
            <person name="Wiebenga A."/>
            <person name="De Vries R.P."/>
            <person name="Grigoriev I.V."/>
            <person name="Mortensen U.H."/>
            <person name="Andersen M.R."/>
            <person name="Baker S.E."/>
        </authorList>
    </citation>
    <scope>NUCLEOTIDE SEQUENCE [LARGE SCALE GENOMIC DNA]</scope>
    <source>
        <strain evidence="2 3">IBT 23096</strain>
    </source>
</reference>
<evidence type="ECO:0000313" key="2">
    <source>
        <dbReference type="EMBL" id="PLB52732.1"/>
    </source>
</evidence>
<dbReference type="Gene3D" id="3.40.50.150">
    <property type="entry name" value="Vaccinia Virus protein VP39"/>
    <property type="match status" value="1"/>
</dbReference>
<evidence type="ECO:0008006" key="4">
    <source>
        <dbReference type="Google" id="ProtNLM"/>
    </source>
</evidence>
<evidence type="ECO:0000256" key="1">
    <source>
        <dbReference type="SAM" id="Coils"/>
    </source>
</evidence>
<dbReference type="EMBL" id="MSFO01000002">
    <property type="protein sequence ID" value="PLB52732.1"/>
    <property type="molecule type" value="Genomic_DNA"/>
</dbReference>
<evidence type="ECO:0000313" key="3">
    <source>
        <dbReference type="Proteomes" id="UP000234275"/>
    </source>
</evidence>
<keyword evidence="1" id="KW-0175">Coiled coil</keyword>
<protein>
    <recommendedName>
        <fullName evidence="4">rRNA adenine N(6)-methyltransferase</fullName>
    </recommendedName>
</protein>
<accession>A0A2I2GIL8</accession>
<dbReference type="GeneID" id="36550010"/>
<sequence length="614" mass="69238">MSRWTVLPHVPLAGFLNKCYPKNQKKTILKSEIVSERLCDDILNRLSPLLLRNRPVDILDLFPGAGLWSSKVNDFLQPRRHVMVEPNLKAFGKLLRPLAASRSCYTLLSENPFDMNVLNSIFANHFPEQGTSNTDRTGSLPTNNTLLILANPPTPSSKKDHFTPSRWWASSMEHCMHNIGLHGYGGVRLLVSLLPSDANLVLPRNTIERKRPALLTECLARHAFEVAACPDSGHWWMFKGMDVTEQGAARVAQRAADQGMETPKDREFPPYELAPESLDQVNMPCPYVPRPITERNVRLAHILKTESEWVPSTARASGRLIRNEKHRRANTALNQENRHAFIRLEMAKLQSEVDALNRSLSRAAADPRADSTALRPILDQIEALKSEIAQYYTDNHFEIVKQVPISVDDRRALFGTGNADDACLLWDRRPCEPLRIHREELYPLETDRVFIYFEPDPDPPALRKLNKLDPLAKQDAIRFFDALSFTIGTRPHLAVTDVFNAIFPSRSINSLVKAIPSLATFAAKSPKPDFDSLPKTVLGDAEDPSKPLDPADCYQENLDYDLSDVRVRAISINTILDICIEYQKSDQQHTLPQLNRKLGGTLTSFRSGESLVEN</sequence>
<comment type="caution">
    <text evidence="2">The sequence shown here is derived from an EMBL/GenBank/DDBJ whole genome shotgun (WGS) entry which is preliminary data.</text>
</comment>
<gene>
    <name evidence="2" type="ORF">P170DRAFT_111351</name>
</gene>
<dbReference type="RefSeq" id="XP_024708034.1">
    <property type="nucleotide sequence ID" value="XM_024842315.1"/>
</dbReference>
<dbReference type="VEuPathDB" id="FungiDB:P170DRAFT_111351"/>
<dbReference type="OrthoDB" id="16079at2759"/>
<proteinExistence type="predicted"/>
<dbReference type="AlphaFoldDB" id="A0A2I2GIL8"/>
<dbReference type="InterPro" id="IPR029063">
    <property type="entry name" value="SAM-dependent_MTases_sf"/>
</dbReference>
<dbReference type="Proteomes" id="UP000234275">
    <property type="component" value="Unassembled WGS sequence"/>
</dbReference>
<name>A0A2I2GIL8_9EURO</name>
<dbReference type="SUPFAM" id="SSF53335">
    <property type="entry name" value="S-adenosyl-L-methionine-dependent methyltransferases"/>
    <property type="match status" value="1"/>
</dbReference>
<keyword evidence="3" id="KW-1185">Reference proteome</keyword>
<feature type="coiled-coil region" evidence="1">
    <location>
        <begin position="339"/>
        <end position="366"/>
    </location>
</feature>
<organism evidence="2 3">
    <name type="scientific">Aspergillus steynii IBT 23096</name>
    <dbReference type="NCBI Taxonomy" id="1392250"/>
    <lineage>
        <taxon>Eukaryota</taxon>
        <taxon>Fungi</taxon>
        <taxon>Dikarya</taxon>
        <taxon>Ascomycota</taxon>
        <taxon>Pezizomycotina</taxon>
        <taxon>Eurotiomycetes</taxon>
        <taxon>Eurotiomycetidae</taxon>
        <taxon>Eurotiales</taxon>
        <taxon>Aspergillaceae</taxon>
        <taxon>Aspergillus</taxon>
        <taxon>Aspergillus subgen. Circumdati</taxon>
    </lineage>
</organism>